<keyword evidence="4" id="KW-1185">Reference proteome</keyword>
<evidence type="ECO:0000256" key="2">
    <source>
        <dbReference type="SAM" id="SignalP"/>
    </source>
</evidence>
<dbReference type="Proteomes" id="UP000499080">
    <property type="component" value="Unassembled WGS sequence"/>
</dbReference>
<reference evidence="3 4" key="1">
    <citation type="journal article" date="2019" name="Sci. Rep.">
        <title>Orb-weaving spider Araneus ventricosus genome elucidates the spidroin gene catalogue.</title>
        <authorList>
            <person name="Kono N."/>
            <person name="Nakamura H."/>
            <person name="Ohtoshi R."/>
            <person name="Moran D.A.P."/>
            <person name="Shinohara A."/>
            <person name="Yoshida Y."/>
            <person name="Fujiwara M."/>
            <person name="Mori M."/>
            <person name="Tomita M."/>
            <person name="Arakawa K."/>
        </authorList>
    </citation>
    <scope>NUCLEOTIDE SEQUENCE [LARGE SCALE GENOMIC DNA]</scope>
</reference>
<name>A0A4Y2HAX6_ARAVE</name>
<keyword evidence="2" id="KW-0732">Signal</keyword>
<evidence type="ECO:0000256" key="1">
    <source>
        <dbReference type="SAM" id="MobiDB-lite"/>
    </source>
</evidence>
<proteinExistence type="predicted"/>
<evidence type="ECO:0000313" key="4">
    <source>
        <dbReference type="Proteomes" id="UP000499080"/>
    </source>
</evidence>
<protein>
    <submittedName>
        <fullName evidence="3">Uncharacterized protein</fullName>
    </submittedName>
</protein>
<comment type="caution">
    <text evidence="3">The sequence shown here is derived from an EMBL/GenBank/DDBJ whole genome shotgun (WGS) entry which is preliminary data.</text>
</comment>
<evidence type="ECO:0000313" key="3">
    <source>
        <dbReference type="EMBL" id="GBM62324.1"/>
    </source>
</evidence>
<dbReference type="EMBL" id="BGPR01001810">
    <property type="protein sequence ID" value="GBM62324.1"/>
    <property type="molecule type" value="Genomic_DNA"/>
</dbReference>
<feature type="region of interest" description="Disordered" evidence="1">
    <location>
        <begin position="53"/>
        <end position="75"/>
    </location>
</feature>
<sequence>MKHFVSLLVLCYAITLASSQSPYVHVLKRVLVNGGAGGGQPLANEGAQDPTYNYGGGQQPNYNYGGGQQPNNNYGGNLTFKVIGGQQPNYNYGGQQPQQGNYGGCEQTACASFCTIGTGPDGCPECICIQN</sequence>
<dbReference type="AlphaFoldDB" id="A0A4Y2HAX6"/>
<feature type="signal peptide" evidence="2">
    <location>
        <begin position="1"/>
        <end position="19"/>
    </location>
</feature>
<feature type="chain" id="PRO_5021438048" evidence="2">
    <location>
        <begin position="20"/>
        <end position="131"/>
    </location>
</feature>
<gene>
    <name evidence="3" type="ORF">AVEN_157937_3</name>
</gene>
<organism evidence="3 4">
    <name type="scientific">Araneus ventricosus</name>
    <name type="common">Orbweaver spider</name>
    <name type="synonym">Epeira ventricosa</name>
    <dbReference type="NCBI Taxonomy" id="182803"/>
    <lineage>
        <taxon>Eukaryota</taxon>
        <taxon>Metazoa</taxon>
        <taxon>Ecdysozoa</taxon>
        <taxon>Arthropoda</taxon>
        <taxon>Chelicerata</taxon>
        <taxon>Arachnida</taxon>
        <taxon>Araneae</taxon>
        <taxon>Araneomorphae</taxon>
        <taxon>Entelegynae</taxon>
        <taxon>Araneoidea</taxon>
        <taxon>Araneidae</taxon>
        <taxon>Araneus</taxon>
    </lineage>
</organism>
<accession>A0A4Y2HAX6</accession>
<feature type="compositionally biased region" description="Gly residues" evidence="1">
    <location>
        <begin position="54"/>
        <end position="68"/>
    </location>
</feature>